<dbReference type="RefSeq" id="WP_282003620.1">
    <property type="nucleotide sequence ID" value="NZ_AP027151.1"/>
</dbReference>
<accession>A0ABN6VUR6</accession>
<dbReference type="EMBL" id="AP027151">
    <property type="protein sequence ID" value="BDV42905.1"/>
    <property type="molecule type" value="Genomic_DNA"/>
</dbReference>
<organism evidence="1 2">
    <name type="scientific">Geotalea uraniireducens</name>
    <dbReference type="NCBI Taxonomy" id="351604"/>
    <lineage>
        <taxon>Bacteria</taxon>
        <taxon>Pseudomonadati</taxon>
        <taxon>Thermodesulfobacteriota</taxon>
        <taxon>Desulfuromonadia</taxon>
        <taxon>Geobacterales</taxon>
        <taxon>Geobacteraceae</taxon>
        <taxon>Geotalea</taxon>
    </lineage>
</organism>
<proteinExistence type="predicted"/>
<name>A0ABN6VUR6_9BACT</name>
<dbReference type="Proteomes" id="UP001317705">
    <property type="component" value="Chromosome"/>
</dbReference>
<keyword evidence="2" id="KW-1185">Reference proteome</keyword>
<protein>
    <submittedName>
        <fullName evidence="1">Uncharacterized protein</fullName>
    </submittedName>
</protein>
<evidence type="ECO:0000313" key="2">
    <source>
        <dbReference type="Proteomes" id="UP001317705"/>
    </source>
</evidence>
<sequence length="61" mass="7250">MLYIARDKDGDLYLFNNMPRRDRNCWWAESGIDGTYLRLDRSLYPEVTWESEPLPVVLNNA</sequence>
<evidence type="ECO:0000313" key="1">
    <source>
        <dbReference type="EMBL" id="BDV42905.1"/>
    </source>
</evidence>
<gene>
    <name evidence="1" type="ORF">GURASL_18280</name>
</gene>
<reference evidence="1 2" key="1">
    <citation type="submission" date="2022-12" db="EMBL/GenBank/DDBJ databases">
        <title>Polyphasic characterization of Geotalea uranireducens NIT-SL11 newly isolated from a complex of sewage sludge and microbially reduced graphene oxide.</title>
        <authorList>
            <person name="Xie L."/>
            <person name="Yoshida N."/>
            <person name="Meng L."/>
        </authorList>
    </citation>
    <scope>NUCLEOTIDE SEQUENCE [LARGE SCALE GENOMIC DNA]</scope>
    <source>
        <strain evidence="1 2">NIT-SL11</strain>
    </source>
</reference>